<sequence length="243" mass="26581">MKATTTNTVSATSFGEPRELGGRAAGHPALVLKGVCPKSKERKAPPPPSEPSGAVAAPGRCCAPTLTTLMTCPKCRDDRRSGGNIRTCTCPDARKYQGKIKKRQSSKTSTAKATGRRAKPTHDHRAVPHECTSNSCRYPAAHDKKQLQRWKQWKKSHACNHPICKDYDQRSGRLQRSSSAKAAFVRIMFDSASAPAQVHIDHIVPLCLGGADCPCNMQALTEEDHKDKTADDIRECRAQNVRL</sequence>
<dbReference type="KEGG" id="ehx:EMIHUDRAFT_219894"/>
<protein>
    <recommendedName>
        <fullName evidence="2">HNH nuclease domain-containing protein</fullName>
    </recommendedName>
</protein>
<keyword evidence="4" id="KW-1185">Reference proteome</keyword>
<feature type="compositionally biased region" description="Polar residues" evidence="1">
    <location>
        <begin position="1"/>
        <end position="13"/>
    </location>
</feature>
<dbReference type="Gene3D" id="1.10.30.50">
    <property type="match status" value="1"/>
</dbReference>
<dbReference type="AlphaFoldDB" id="A0A0D3I3F9"/>
<feature type="domain" description="HNH nuclease" evidence="2">
    <location>
        <begin position="171"/>
        <end position="226"/>
    </location>
</feature>
<dbReference type="RefSeq" id="XP_005758223.1">
    <property type="nucleotide sequence ID" value="XM_005758166.1"/>
</dbReference>
<dbReference type="CDD" id="cd00085">
    <property type="entry name" value="HNHc"/>
    <property type="match status" value="1"/>
</dbReference>
<accession>A0A0D3I3F9</accession>
<feature type="region of interest" description="Disordered" evidence="1">
    <location>
        <begin position="1"/>
        <end position="57"/>
    </location>
</feature>
<dbReference type="PaxDb" id="2903-EOD05794"/>
<evidence type="ECO:0000256" key="1">
    <source>
        <dbReference type="SAM" id="MobiDB-lite"/>
    </source>
</evidence>
<evidence type="ECO:0000313" key="4">
    <source>
        <dbReference type="Proteomes" id="UP000013827"/>
    </source>
</evidence>
<reference evidence="4" key="1">
    <citation type="journal article" date="2013" name="Nature">
        <title>Pan genome of the phytoplankton Emiliania underpins its global distribution.</title>
        <authorList>
            <person name="Read B.A."/>
            <person name="Kegel J."/>
            <person name="Klute M.J."/>
            <person name="Kuo A."/>
            <person name="Lefebvre S.C."/>
            <person name="Maumus F."/>
            <person name="Mayer C."/>
            <person name="Miller J."/>
            <person name="Monier A."/>
            <person name="Salamov A."/>
            <person name="Young J."/>
            <person name="Aguilar M."/>
            <person name="Claverie J.M."/>
            <person name="Frickenhaus S."/>
            <person name="Gonzalez K."/>
            <person name="Herman E.K."/>
            <person name="Lin Y.C."/>
            <person name="Napier J."/>
            <person name="Ogata H."/>
            <person name="Sarno A.F."/>
            <person name="Shmutz J."/>
            <person name="Schroeder D."/>
            <person name="de Vargas C."/>
            <person name="Verret F."/>
            <person name="von Dassow P."/>
            <person name="Valentin K."/>
            <person name="Van de Peer Y."/>
            <person name="Wheeler G."/>
            <person name="Dacks J.B."/>
            <person name="Delwiche C.F."/>
            <person name="Dyhrman S.T."/>
            <person name="Glockner G."/>
            <person name="John U."/>
            <person name="Richards T."/>
            <person name="Worden A.Z."/>
            <person name="Zhang X."/>
            <person name="Grigoriev I.V."/>
            <person name="Allen A.E."/>
            <person name="Bidle K."/>
            <person name="Borodovsky M."/>
            <person name="Bowler C."/>
            <person name="Brownlee C."/>
            <person name="Cock J.M."/>
            <person name="Elias M."/>
            <person name="Gladyshev V.N."/>
            <person name="Groth M."/>
            <person name="Guda C."/>
            <person name="Hadaegh A."/>
            <person name="Iglesias-Rodriguez M.D."/>
            <person name="Jenkins J."/>
            <person name="Jones B.M."/>
            <person name="Lawson T."/>
            <person name="Leese F."/>
            <person name="Lindquist E."/>
            <person name="Lobanov A."/>
            <person name="Lomsadze A."/>
            <person name="Malik S.B."/>
            <person name="Marsh M.E."/>
            <person name="Mackinder L."/>
            <person name="Mock T."/>
            <person name="Mueller-Roeber B."/>
            <person name="Pagarete A."/>
            <person name="Parker M."/>
            <person name="Probert I."/>
            <person name="Quesneville H."/>
            <person name="Raines C."/>
            <person name="Rensing S.A."/>
            <person name="Riano-Pachon D.M."/>
            <person name="Richier S."/>
            <person name="Rokitta S."/>
            <person name="Shiraiwa Y."/>
            <person name="Soanes D.M."/>
            <person name="van der Giezen M."/>
            <person name="Wahlund T.M."/>
            <person name="Williams B."/>
            <person name="Wilson W."/>
            <person name="Wolfe G."/>
            <person name="Wurch L.L."/>
        </authorList>
    </citation>
    <scope>NUCLEOTIDE SEQUENCE</scope>
</reference>
<reference evidence="3" key="2">
    <citation type="submission" date="2024-10" db="UniProtKB">
        <authorList>
            <consortium name="EnsemblProtists"/>
        </authorList>
    </citation>
    <scope>IDENTIFICATION</scope>
</reference>
<dbReference type="InterPro" id="IPR003615">
    <property type="entry name" value="HNH_nuc"/>
</dbReference>
<proteinExistence type="predicted"/>
<feature type="region of interest" description="Disordered" evidence="1">
    <location>
        <begin position="99"/>
        <end position="127"/>
    </location>
</feature>
<organism evidence="3 4">
    <name type="scientific">Emiliania huxleyi (strain CCMP1516)</name>
    <dbReference type="NCBI Taxonomy" id="280463"/>
    <lineage>
        <taxon>Eukaryota</taxon>
        <taxon>Haptista</taxon>
        <taxon>Haptophyta</taxon>
        <taxon>Prymnesiophyceae</taxon>
        <taxon>Isochrysidales</taxon>
        <taxon>Noelaerhabdaceae</taxon>
        <taxon>Emiliania</taxon>
    </lineage>
</organism>
<dbReference type="HOGENOM" id="CLU_1144364_0_0_1"/>
<dbReference type="EnsemblProtists" id="EOD05794">
    <property type="protein sequence ID" value="EOD05794"/>
    <property type="gene ID" value="EMIHUDRAFT_219894"/>
</dbReference>
<dbReference type="Proteomes" id="UP000013827">
    <property type="component" value="Unassembled WGS sequence"/>
</dbReference>
<evidence type="ECO:0000313" key="3">
    <source>
        <dbReference type="EnsemblProtists" id="EOD05794"/>
    </source>
</evidence>
<dbReference type="GeneID" id="17251884"/>
<dbReference type="SMART" id="SM00507">
    <property type="entry name" value="HNHc"/>
    <property type="match status" value="1"/>
</dbReference>
<evidence type="ECO:0000259" key="2">
    <source>
        <dbReference type="SMART" id="SM00507"/>
    </source>
</evidence>
<name>A0A0D3I3F9_EMIH1</name>